<feature type="transmembrane region" description="Helical" evidence="1">
    <location>
        <begin position="91"/>
        <end position="112"/>
    </location>
</feature>
<proteinExistence type="predicted"/>
<keyword evidence="3" id="KW-1185">Reference proteome</keyword>
<feature type="transmembrane region" description="Helical" evidence="1">
    <location>
        <begin position="65"/>
        <end position="85"/>
    </location>
</feature>
<evidence type="ECO:0000313" key="3">
    <source>
        <dbReference type="Proteomes" id="UP000185628"/>
    </source>
</evidence>
<accession>A0A1Q5Q0B1</accession>
<evidence type="ECO:0000256" key="1">
    <source>
        <dbReference type="SAM" id="Phobius"/>
    </source>
</evidence>
<reference evidence="3" key="1">
    <citation type="submission" date="2016-12" db="EMBL/GenBank/DDBJ databases">
        <authorList>
            <person name="Meng X."/>
        </authorList>
    </citation>
    <scope>NUCLEOTIDE SEQUENCE [LARGE SCALE GENOMIC DNA]</scope>
    <source>
        <strain evidence="3">DSM 19116</strain>
    </source>
</reference>
<sequence length="123" mass="13659">MKAPSKQSWALMSVLLVAFWLLPLISMWISRLGDPNAKWFIALLFLAFPLLTIVLSVIDGARHGFGWWWLLAPFAGFLTTLFVYYNDSALIYGVAYSILGLIGTGIGAFIHARAHSTSRPRSS</sequence>
<keyword evidence="1" id="KW-0812">Transmembrane</keyword>
<feature type="transmembrane region" description="Helical" evidence="1">
    <location>
        <begin position="36"/>
        <end position="58"/>
    </location>
</feature>
<dbReference type="OrthoDB" id="3267889at2"/>
<comment type="caution">
    <text evidence="2">The sequence shown here is derived from an EMBL/GenBank/DDBJ whole genome shotgun (WGS) entry which is preliminary data.</text>
</comment>
<organism evidence="2 3">
    <name type="scientific">Bowdeniella nasicola</name>
    <dbReference type="NCBI Taxonomy" id="208480"/>
    <lineage>
        <taxon>Bacteria</taxon>
        <taxon>Bacillati</taxon>
        <taxon>Actinomycetota</taxon>
        <taxon>Actinomycetes</taxon>
        <taxon>Actinomycetales</taxon>
        <taxon>Actinomycetaceae</taxon>
        <taxon>Bowdeniella</taxon>
    </lineage>
</organism>
<keyword evidence="1" id="KW-0472">Membrane</keyword>
<dbReference type="EMBL" id="MQVR01000070">
    <property type="protein sequence ID" value="OKL53301.1"/>
    <property type="molecule type" value="Genomic_DNA"/>
</dbReference>
<dbReference type="Proteomes" id="UP000185628">
    <property type="component" value="Unassembled WGS sequence"/>
</dbReference>
<name>A0A1Q5Q0B1_9ACTO</name>
<dbReference type="AlphaFoldDB" id="A0A1Q5Q0B1"/>
<feature type="transmembrane region" description="Helical" evidence="1">
    <location>
        <begin position="9"/>
        <end position="30"/>
    </location>
</feature>
<keyword evidence="1" id="KW-1133">Transmembrane helix</keyword>
<dbReference type="RefSeq" id="WP_073717225.1">
    <property type="nucleotide sequence ID" value="NZ_MQVR01000070.1"/>
</dbReference>
<evidence type="ECO:0000313" key="2">
    <source>
        <dbReference type="EMBL" id="OKL53301.1"/>
    </source>
</evidence>
<protein>
    <submittedName>
        <fullName evidence="2">Biotin synthase</fullName>
    </submittedName>
</protein>
<gene>
    <name evidence="2" type="ORF">BSZ39_10160</name>
</gene>